<evidence type="ECO:0000256" key="2">
    <source>
        <dbReference type="ARBA" id="ARBA00022475"/>
    </source>
</evidence>
<dbReference type="Pfam" id="PF03279">
    <property type="entry name" value="Lip_A_acyltrans"/>
    <property type="match status" value="1"/>
</dbReference>
<evidence type="ECO:0000256" key="6">
    <source>
        <dbReference type="ARBA" id="ARBA00023315"/>
    </source>
</evidence>
<dbReference type="GO" id="GO:0005886">
    <property type="term" value="C:plasma membrane"/>
    <property type="evidence" value="ECO:0007669"/>
    <property type="project" value="UniProtKB-SubCell"/>
</dbReference>
<dbReference type="Proteomes" id="UP000245449">
    <property type="component" value="Unassembled WGS sequence"/>
</dbReference>
<proteinExistence type="predicted"/>
<keyword evidence="5 7" id="KW-0472">Membrane</keyword>
<keyword evidence="3" id="KW-0997">Cell inner membrane</keyword>
<dbReference type="CDD" id="cd07984">
    <property type="entry name" value="LPLAT_LABLAT-like"/>
    <property type="match status" value="1"/>
</dbReference>
<evidence type="ECO:0000256" key="5">
    <source>
        <dbReference type="ARBA" id="ARBA00023136"/>
    </source>
</evidence>
<dbReference type="GO" id="GO:0009247">
    <property type="term" value="P:glycolipid biosynthetic process"/>
    <property type="evidence" value="ECO:0007669"/>
    <property type="project" value="UniProtKB-ARBA"/>
</dbReference>
<keyword evidence="9" id="KW-1185">Reference proteome</keyword>
<evidence type="ECO:0000256" key="7">
    <source>
        <dbReference type="SAM" id="Phobius"/>
    </source>
</evidence>
<name>A0A2U1JGV4_9FLAO</name>
<evidence type="ECO:0000313" key="8">
    <source>
        <dbReference type="EMBL" id="PWA04239.1"/>
    </source>
</evidence>
<evidence type="ECO:0000256" key="1">
    <source>
        <dbReference type="ARBA" id="ARBA00004533"/>
    </source>
</evidence>
<evidence type="ECO:0000256" key="3">
    <source>
        <dbReference type="ARBA" id="ARBA00022519"/>
    </source>
</evidence>
<sequence>MQFLVYILVYPFLWFVSILPFRVLYFFSDIVYGIVYYIIGYRKKTVRENLTLALPHLSKQERLVIEKKSYHHMCDMFLEMIKTMTISEKEIDKRYVITNLEVYKELEKKQKSIALMCAHYASYEWAVSLNRHINYKGYGIYKKINNIYFDKLVHHIRSKFKAFLITTKNTIPVIAGNYRNKTLSLYGFASDQSPKITSVFHWHTFMGIEVPVHTGAEMLSKKYDMNVIFLRTKKVKRGYYEASFEVLSENPKSVPNYEITNQFLKLVEQQIYEAPEYYLWTHKRWKHRR</sequence>
<evidence type="ECO:0000313" key="9">
    <source>
        <dbReference type="Proteomes" id="UP000245449"/>
    </source>
</evidence>
<organism evidence="8 9">
    <name type="scientific">Flavobacterium psychrotolerans</name>
    <dbReference type="NCBI Taxonomy" id="2169410"/>
    <lineage>
        <taxon>Bacteria</taxon>
        <taxon>Pseudomonadati</taxon>
        <taxon>Bacteroidota</taxon>
        <taxon>Flavobacteriia</taxon>
        <taxon>Flavobacteriales</taxon>
        <taxon>Flavobacteriaceae</taxon>
        <taxon>Flavobacterium</taxon>
    </lineage>
</organism>
<gene>
    <name evidence="8" type="ORF">DB895_12155</name>
</gene>
<keyword evidence="7" id="KW-1133">Transmembrane helix</keyword>
<feature type="transmembrane region" description="Helical" evidence="7">
    <location>
        <begin position="12"/>
        <end position="39"/>
    </location>
</feature>
<keyword evidence="4 8" id="KW-0808">Transferase</keyword>
<keyword evidence="7" id="KW-0812">Transmembrane</keyword>
<dbReference type="PANTHER" id="PTHR30606">
    <property type="entry name" value="LIPID A BIOSYNTHESIS LAUROYL ACYLTRANSFERASE"/>
    <property type="match status" value="1"/>
</dbReference>
<accession>A0A2U1JGV4</accession>
<dbReference type="GO" id="GO:0016746">
    <property type="term" value="F:acyltransferase activity"/>
    <property type="evidence" value="ECO:0007669"/>
    <property type="project" value="UniProtKB-KW"/>
</dbReference>
<dbReference type="EMBL" id="QCZI01000017">
    <property type="protein sequence ID" value="PWA04239.1"/>
    <property type="molecule type" value="Genomic_DNA"/>
</dbReference>
<dbReference type="PANTHER" id="PTHR30606:SF10">
    <property type="entry name" value="PHOSPHATIDYLINOSITOL MANNOSIDE ACYLTRANSFERASE"/>
    <property type="match status" value="1"/>
</dbReference>
<keyword evidence="2" id="KW-1003">Cell membrane</keyword>
<comment type="caution">
    <text evidence="8">The sequence shown here is derived from an EMBL/GenBank/DDBJ whole genome shotgun (WGS) entry which is preliminary data.</text>
</comment>
<dbReference type="PIRSF" id="PIRSF026649">
    <property type="entry name" value="MsbB"/>
    <property type="match status" value="1"/>
</dbReference>
<reference evidence="8 9" key="1">
    <citation type="submission" date="2018-04" db="EMBL/GenBank/DDBJ databases">
        <title>Flavobacterium sp. nov., isolated from glacier ice.</title>
        <authorList>
            <person name="Liu Q."/>
            <person name="Xin Y.-H."/>
        </authorList>
    </citation>
    <scope>NUCLEOTIDE SEQUENCE [LARGE SCALE GENOMIC DNA]</scope>
    <source>
        <strain evidence="8 9">RB1R5</strain>
    </source>
</reference>
<protein>
    <submittedName>
        <fullName evidence="8">Lipid A biosynthesis acyltransferase</fullName>
    </submittedName>
</protein>
<dbReference type="AlphaFoldDB" id="A0A2U1JGV4"/>
<evidence type="ECO:0000256" key="4">
    <source>
        <dbReference type="ARBA" id="ARBA00022679"/>
    </source>
</evidence>
<comment type="subcellular location">
    <subcellularLocation>
        <location evidence="1">Cell inner membrane</location>
    </subcellularLocation>
</comment>
<dbReference type="InterPro" id="IPR004960">
    <property type="entry name" value="LipA_acyltrans"/>
</dbReference>
<dbReference type="OrthoDB" id="9801955at2"/>
<keyword evidence="6 8" id="KW-0012">Acyltransferase</keyword>
<dbReference type="RefSeq" id="WP_116725636.1">
    <property type="nucleotide sequence ID" value="NZ_QCZI01000017.1"/>
</dbReference>